<reference evidence="4" key="1">
    <citation type="submission" date="2016-06" db="EMBL/GenBank/DDBJ databases">
        <title>Parallel loss of symbiosis genes in relatives of nitrogen-fixing non-legume Parasponia.</title>
        <authorList>
            <person name="Van Velzen R."/>
            <person name="Holmer R."/>
            <person name="Bu F."/>
            <person name="Rutten L."/>
            <person name="Van Zeijl A."/>
            <person name="Liu W."/>
            <person name="Santuari L."/>
            <person name="Cao Q."/>
            <person name="Sharma T."/>
            <person name="Shen D."/>
            <person name="Roswanjaya Y."/>
            <person name="Wardhani T."/>
            <person name="Kalhor M.S."/>
            <person name="Jansen J."/>
            <person name="Van den Hoogen J."/>
            <person name="Gungor B."/>
            <person name="Hartog M."/>
            <person name="Hontelez J."/>
            <person name="Verver J."/>
            <person name="Yang W.-C."/>
            <person name="Schijlen E."/>
            <person name="Repin R."/>
            <person name="Schilthuizen M."/>
            <person name="Schranz E."/>
            <person name="Heidstra R."/>
            <person name="Miyata K."/>
            <person name="Fedorova E."/>
            <person name="Kohlen W."/>
            <person name="Bisseling T."/>
            <person name="Smit S."/>
            <person name="Geurts R."/>
        </authorList>
    </citation>
    <scope>NUCLEOTIDE SEQUENCE [LARGE SCALE GENOMIC DNA]</scope>
    <source>
        <strain evidence="4">cv. RG33-2</strain>
    </source>
</reference>
<comment type="caution">
    <text evidence="3">The sequence shown here is derived from an EMBL/GenBank/DDBJ whole genome shotgun (WGS) entry which is preliminary data.</text>
</comment>
<feature type="coiled-coil region" evidence="1">
    <location>
        <begin position="251"/>
        <end position="278"/>
    </location>
</feature>
<dbReference type="AlphaFoldDB" id="A0A2P5BEF8"/>
<accession>A0A2P5BEF8</accession>
<organism evidence="3 4">
    <name type="scientific">Trema orientale</name>
    <name type="common">Charcoal tree</name>
    <name type="synonym">Celtis orientalis</name>
    <dbReference type="NCBI Taxonomy" id="63057"/>
    <lineage>
        <taxon>Eukaryota</taxon>
        <taxon>Viridiplantae</taxon>
        <taxon>Streptophyta</taxon>
        <taxon>Embryophyta</taxon>
        <taxon>Tracheophyta</taxon>
        <taxon>Spermatophyta</taxon>
        <taxon>Magnoliopsida</taxon>
        <taxon>eudicotyledons</taxon>
        <taxon>Gunneridae</taxon>
        <taxon>Pentapetalae</taxon>
        <taxon>rosids</taxon>
        <taxon>fabids</taxon>
        <taxon>Rosales</taxon>
        <taxon>Cannabaceae</taxon>
        <taxon>Trema</taxon>
    </lineage>
</organism>
<dbReference type="InterPro" id="IPR004330">
    <property type="entry name" value="FAR1_DNA_bnd_dom"/>
</dbReference>
<dbReference type="Pfam" id="PF03101">
    <property type="entry name" value="FAR1"/>
    <property type="match status" value="1"/>
</dbReference>
<dbReference type="Proteomes" id="UP000237000">
    <property type="component" value="Unassembled WGS sequence"/>
</dbReference>
<feature type="domain" description="FAR1" evidence="2">
    <location>
        <begin position="5"/>
        <end position="67"/>
    </location>
</feature>
<protein>
    <submittedName>
        <fullName evidence="3">FHY3/FAR1 family</fullName>
    </submittedName>
</protein>
<dbReference type="PANTHER" id="PTHR46328">
    <property type="entry name" value="FAR-RED IMPAIRED RESPONSIVE (FAR1) FAMILY PROTEIN-RELATED"/>
    <property type="match status" value="1"/>
</dbReference>
<keyword evidence="4" id="KW-1185">Reference proteome</keyword>
<gene>
    <name evidence="3" type="ORF">TorRG33x02_324190</name>
</gene>
<evidence type="ECO:0000313" key="3">
    <source>
        <dbReference type="EMBL" id="PON47126.1"/>
    </source>
</evidence>
<keyword evidence="1" id="KW-0175">Coiled coil</keyword>
<evidence type="ECO:0000259" key="2">
    <source>
        <dbReference type="Pfam" id="PF03101"/>
    </source>
</evidence>
<dbReference type="OrthoDB" id="1747531at2759"/>
<dbReference type="EMBL" id="JXTC01000540">
    <property type="protein sequence ID" value="PON47126.1"/>
    <property type="molecule type" value="Genomic_DNA"/>
</dbReference>
<dbReference type="InParanoid" id="A0A2P5BEF8"/>
<evidence type="ECO:0000256" key="1">
    <source>
        <dbReference type="SAM" id="Coils"/>
    </source>
</evidence>
<sequence>MVRFFLRRWVCSKEGQRRQKHLQRVDRKHKPRALTRIGCCAAFRVSYSQKKGMWIAKEFVPNHMHGVSSNKFPFLQDLCMSTQLYGFKKGERSRFYLGIDKSMNELATEDAVSVEFETLEKTEAFYFTYSNVVGFSDNVADGREASTSVVQPRTCDVVHGITLPPWTLTDEDNVPNGREGSTSGVQPITCDVVHQITLLPWTLTMPKIDKGTQLIKIPHVNDVEGLPLPEDVQHVNAETVTMLLQMVGGLHEVVMETILQARDKLKEATEKVQQKDCKYITG</sequence>
<name>A0A2P5BEF8_TREOI</name>
<proteinExistence type="predicted"/>
<evidence type="ECO:0000313" key="4">
    <source>
        <dbReference type="Proteomes" id="UP000237000"/>
    </source>
</evidence>